<accession>A0AAW8PYK0</accession>
<dbReference type="EMBL" id="JAUHGG010000003">
    <property type="protein sequence ID" value="MDS1821032.1"/>
    <property type="molecule type" value="Genomic_DNA"/>
</dbReference>
<evidence type="ECO:0000313" key="2">
    <source>
        <dbReference type="Proteomes" id="UP001253193"/>
    </source>
</evidence>
<evidence type="ECO:0000313" key="1">
    <source>
        <dbReference type="EMBL" id="MDS1821032.1"/>
    </source>
</evidence>
<name>A0AAW8PYK0_VIBPH</name>
<gene>
    <name evidence="1" type="ORF">QX249_10210</name>
</gene>
<dbReference type="RefSeq" id="WP_311019833.1">
    <property type="nucleotide sequence ID" value="NZ_JAUHGG010000003.1"/>
</dbReference>
<organism evidence="1 2">
    <name type="scientific">Vibrio parahaemolyticus</name>
    <dbReference type="NCBI Taxonomy" id="670"/>
    <lineage>
        <taxon>Bacteria</taxon>
        <taxon>Pseudomonadati</taxon>
        <taxon>Pseudomonadota</taxon>
        <taxon>Gammaproteobacteria</taxon>
        <taxon>Vibrionales</taxon>
        <taxon>Vibrionaceae</taxon>
        <taxon>Vibrio</taxon>
    </lineage>
</organism>
<proteinExistence type="predicted"/>
<dbReference type="AlphaFoldDB" id="A0AAW8PYK0"/>
<dbReference type="Proteomes" id="UP001253193">
    <property type="component" value="Unassembled WGS sequence"/>
</dbReference>
<comment type="caution">
    <text evidence="1">The sequence shown here is derived from an EMBL/GenBank/DDBJ whole genome shotgun (WGS) entry which is preliminary data.</text>
</comment>
<protein>
    <submittedName>
        <fullName evidence="1">Uncharacterized protein</fullName>
    </submittedName>
</protein>
<reference evidence="1" key="1">
    <citation type="submission" date="2023-06" db="EMBL/GenBank/DDBJ databases">
        <title>Genomic Diversity of Vibrio spp. and Metagenomic Analysis of Pathogens in Florida Gulf Coastal Waters Following Hurricane Ian.</title>
        <authorList>
            <person name="Brumfield K.D."/>
        </authorList>
    </citation>
    <scope>NUCLEOTIDE SEQUENCE</scope>
    <source>
        <strain evidence="1">WBS2B-138</strain>
    </source>
</reference>
<sequence length="137" mass="15805">MFSNISTEQVKFFIVRKSVIFDRATGSEFFTRSVCVENEVGFYIHNHIFTSKVGSEKDSFVYPKAQQQAEELISKMKRKGNLDLDSELWESASPSLLLEEQLEIINEESQLHAEHERGWGAYDFEDSPPTLITPRQI</sequence>